<protein>
    <submittedName>
        <fullName evidence="1">Uncharacterized protein</fullName>
    </submittedName>
</protein>
<name>A0ACC0M6X2_RHOML</name>
<comment type="caution">
    <text evidence="1">The sequence shown here is derived from an EMBL/GenBank/DDBJ whole genome shotgun (WGS) entry which is preliminary data.</text>
</comment>
<proteinExistence type="predicted"/>
<evidence type="ECO:0000313" key="2">
    <source>
        <dbReference type="Proteomes" id="UP001062846"/>
    </source>
</evidence>
<dbReference type="Proteomes" id="UP001062846">
    <property type="component" value="Chromosome 10"/>
</dbReference>
<evidence type="ECO:0000313" key="1">
    <source>
        <dbReference type="EMBL" id="KAI8536793.1"/>
    </source>
</evidence>
<gene>
    <name evidence="1" type="ORF">RHMOL_Rhmol10G0284500</name>
</gene>
<reference evidence="1" key="1">
    <citation type="submission" date="2022-02" db="EMBL/GenBank/DDBJ databases">
        <title>Plant Genome Project.</title>
        <authorList>
            <person name="Zhang R.-G."/>
        </authorList>
    </citation>
    <scope>NUCLEOTIDE SEQUENCE</scope>
    <source>
        <strain evidence="1">AT1</strain>
    </source>
</reference>
<sequence>MVLSLSSTVVEASSSSSVWSAVLVLVLVVGWCVANAPTIKALSNENSSSSTIVRPAQPPKELMTKIANLPTTVDMGQLIAIVKQKLSDPRWCDVNLKVYNYNFGGISQCKFTVKSAYPAIPVQENEILPMEALTLPRKSQKQLFKDEATSKSTAVEEQEMKDGSEDSTELHHYKKRN</sequence>
<keyword evidence="2" id="KW-1185">Reference proteome</keyword>
<accession>A0ACC0M6X2</accession>
<dbReference type="EMBL" id="CM046397">
    <property type="protein sequence ID" value="KAI8536793.1"/>
    <property type="molecule type" value="Genomic_DNA"/>
</dbReference>
<organism evidence="1 2">
    <name type="scientific">Rhododendron molle</name>
    <name type="common">Chinese azalea</name>
    <name type="synonym">Azalea mollis</name>
    <dbReference type="NCBI Taxonomy" id="49168"/>
    <lineage>
        <taxon>Eukaryota</taxon>
        <taxon>Viridiplantae</taxon>
        <taxon>Streptophyta</taxon>
        <taxon>Embryophyta</taxon>
        <taxon>Tracheophyta</taxon>
        <taxon>Spermatophyta</taxon>
        <taxon>Magnoliopsida</taxon>
        <taxon>eudicotyledons</taxon>
        <taxon>Gunneridae</taxon>
        <taxon>Pentapetalae</taxon>
        <taxon>asterids</taxon>
        <taxon>Ericales</taxon>
        <taxon>Ericaceae</taxon>
        <taxon>Ericoideae</taxon>
        <taxon>Rhodoreae</taxon>
        <taxon>Rhododendron</taxon>
    </lineage>
</organism>